<dbReference type="PIRSF" id="PIRSF001549">
    <property type="entry name" value="His-tRNA_synth"/>
    <property type="match status" value="1"/>
</dbReference>
<reference evidence="11" key="1">
    <citation type="submission" date="2020-05" db="EMBL/GenBank/DDBJ databases">
        <authorList>
            <person name="Chiriac C."/>
            <person name="Salcher M."/>
            <person name="Ghai R."/>
            <person name="Kavagutti S V."/>
        </authorList>
    </citation>
    <scope>NUCLEOTIDE SEQUENCE</scope>
</reference>
<dbReference type="Pfam" id="PF13393">
    <property type="entry name" value="tRNA-synt_His"/>
    <property type="match status" value="1"/>
</dbReference>
<protein>
    <recommendedName>
        <fullName evidence="2">histidine--tRNA ligase</fullName>
        <ecNumber evidence="2">6.1.1.21</ecNumber>
    </recommendedName>
    <alternativeName>
        <fullName evidence="8">Histidyl-tRNA synthetase</fullName>
    </alternativeName>
</protein>
<keyword evidence="6" id="KW-0648">Protein biosynthesis</keyword>
<dbReference type="Gene3D" id="3.30.930.10">
    <property type="entry name" value="Bira Bifunctional Protein, Domain 2"/>
    <property type="match status" value="1"/>
</dbReference>
<dbReference type="InterPro" id="IPR004516">
    <property type="entry name" value="HisRS/HisZ"/>
</dbReference>
<dbReference type="SUPFAM" id="SSF55681">
    <property type="entry name" value="Class II aaRS and biotin synthetases"/>
    <property type="match status" value="1"/>
</dbReference>
<comment type="similarity">
    <text evidence="1">Belongs to the class-II aminoacyl-tRNA synthetase family.</text>
</comment>
<evidence type="ECO:0000256" key="1">
    <source>
        <dbReference type="ARBA" id="ARBA00008226"/>
    </source>
</evidence>
<evidence type="ECO:0000256" key="2">
    <source>
        <dbReference type="ARBA" id="ARBA00012815"/>
    </source>
</evidence>
<dbReference type="InterPro" id="IPR045864">
    <property type="entry name" value="aa-tRNA-synth_II/BPL/LPL"/>
</dbReference>
<dbReference type="PANTHER" id="PTHR43707">
    <property type="entry name" value="HISTIDYL-TRNA SYNTHETASE"/>
    <property type="match status" value="1"/>
</dbReference>
<name>A0A6J6DV42_9ZZZZ</name>
<evidence type="ECO:0000259" key="10">
    <source>
        <dbReference type="PROSITE" id="PS50862"/>
    </source>
</evidence>
<dbReference type="NCBIfam" id="TIGR00442">
    <property type="entry name" value="hisS"/>
    <property type="match status" value="1"/>
</dbReference>
<dbReference type="EC" id="6.1.1.21" evidence="2"/>
<dbReference type="InterPro" id="IPR036621">
    <property type="entry name" value="Anticodon-bd_dom_sf"/>
</dbReference>
<accession>A0A6J6DV42</accession>
<dbReference type="InterPro" id="IPR041715">
    <property type="entry name" value="HisRS-like_core"/>
</dbReference>
<keyword evidence="4" id="KW-0547">Nucleotide-binding</keyword>
<dbReference type="EMBL" id="CAEZTC010000173">
    <property type="protein sequence ID" value="CAB4567992.1"/>
    <property type="molecule type" value="Genomic_DNA"/>
</dbReference>
<dbReference type="PANTHER" id="PTHR43707:SF1">
    <property type="entry name" value="HISTIDINE--TRNA LIGASE, MITOCHONDRIAL-RELATED"/>
    <property type="match status" value="1"/>
</dbReference>
<keyword evidence="7" id="KW-0030">Aminoacyl-tRNA synthetase</keyword>
<dbReference type="InterPro" id="IPR015807">
    <property type="entry name" value="His-tRNA-ligase"/>
</dbReference>
<evidence type="ECO:0000256" key="8">
    <source>
        <dbReference type="ARBA" id="ARBA00030619"/>
    </source>
</evidence>
<evidence type="ECO:0000256" key="3">
    <source>
        <dbReference type="ARBA" id="ARBA00022598"/>
    </source>
</evidence>
<dbReference type="GO" id="GO:0005737">
    <property type="term" value="C:cytoplasm"/>
    <property type="evidence" value="ECO:0007669"/>
    <property type="project" value="InterPro"/>
</dbReference>
<dbReference type="Pfam" id="PF03129">
    <property type="entry name" value="HGTP_anticodon"/>
    <property type="match status" value="1"/>
</dbReference>
<evidence type="ECO:0000256" key="4">
    <source>
        <dbReference type="ARBA" id="ARBA00022741"/>
    </source>
</evidence>
<organism evidence="11">
    <name type="scientific">freshwater metagenome</name>
    <dbReference type="NCBI Taxonomy" id="449393"/>
    <lineage>
        <taxon>unclassified sequences</taxon>
        <taxon>metagenomes</taxon>
        <taxon>ecological metagenomes</taxon>
    </lineage>
</organism>
<keyword evidence="3" id="KW-0436">Ligase</keyword>
<feature type="domain" description="Aminoacyl-transfer RNA synthetases class-II family profile" evidence="10">
    <location>
        <begin position="33"/>
        <end position="324"/>
    </location>
</feature>
<dbReference type="AlphaFoldDB" id="A0A6J6DV42"/>
<proteinExistence type="inferred from homology"/>
<gene>
    <name evidence="11" type="ORF">UFOPK1572_01210</name>
</gene>
<dbReference type="InterPro" id="IPR006195">
    <property type="entry name" value="aa-tRNA-synth_II"/>
</dbReference>
<evidence type="ECO:0000313" key="11">
    <source>
        <dbReference type="EMBL" id="CAB4567992.1"/>
    </source>
</evidence>
<evidence type="ECO:0000256" key="9">
    <source>
        <dbReference type="ARBA" id="ARBA00047639"/>
    </source>
</evidence>
<dbReference type="CDD" id="cd00859">
    <property type="entry name" value="HisRS_anticodon"/>
    <property type="match status" value="1"/>
</dbReference>
<dbReference type="HAMAP" id="MF_00127">
    <property type="entry name" value="His_tRNA_synth"/>
    <property type="match status" value="1"/>
</dbReference>
<dbReference type="SUPFAM" id="SSF52954">
    <property type="entry name" value="Class II aaRS ABD-related"/>
    <property type="match status" value="1"/>
</dbReference>
<dbReference type="PROSITE" id="PS50862">
    <property type="entry name" value="AA_TRNA_LIGASE_II"/>
    <property type="match status" value="1"/>
</dbReference>
<dbReference type="GO" id="GO:0004821">
    <property type="term" value="F:histidine-tRNA ligase activity"/>
    <property type="evidence" value="ECO:0007669"/>
    <property type="project" value="UniProtKB-EC"/>
</dbReference>
<evidence type="ECO:0000256" key="6">
    <source>
        <dbReference type="ARBA" id="ARBA00022917"/>
    </source>
</evidence>
<dbReference type="InterPro" id="IPR033656">
    <property type="entry name" value="HisRS_anticodon"/>
</dbReference>
<keyword evidence="5" id="KW-0067">ATP-binding</keyword>
<dbReference type="CDD" id="cd00773">
    <property type="entry name" value="HisRS-like_core"/>
    <property type="match status" value="1"/>
</dbReference>
<comment type="catalytic activity">
    <reaction evidence="9">
        <text>tRNA(His) + L-histidine + ATP = L-histidyl-tRNA(His) + AMP + diphosphate + H(+)</text>
        <dbReference type="Rhea" id="RHEA:17313"/>
        <dbReference type="Rhea" id="RHEA-COMP:9665"/>
        <dbReference type="Rhea" id="RHEA-COMP:9689"/>
        <dbReference type="ChEBI" id="CHEBI:15378"/>
        <dbReference type="ChEBI" id="CHEBI:30616"/>
        <dbReference type="ChEBI" id="CHEBI:33019"/>
        <dbReference type="ChEBI" id="CHEBI:57595"/>
        <dbReference type="ChEBI" id="CHEBI:78442"/>
        <dbReference type="ChEBI" id="CHEBI:78527"/>
        <dbReference type="ChEBI" id="CHEBI:456215"/>
        <dbReference type="EC" id="6.1.1.21"/>
    </reaction>
</comment>
<dbReference type="GO" id="GO:0005524">
    <property type="term" value="F:ATP binding"/>
    <property type="evidence" value="ECO:0007669"/>
    <property type="project" value="UniProtKB-KW"/>
</dbReference>
<evidence type="ECO:0000256" key="7">
    <source>
        <dbReference type="ARBA" id="ARBA00023146"/>
    </source>
</evidence>
<dbReference type="Gene3D" id="3.40.50.800">
    <property type="entry name" value="Anticodon-binding domain"/>
    <property type="match status" value="1"/>
</dbReference>
<evidence type="ECO:0000256" key="5">
    <source>
        <dbReference type="ARBA" id="ARBA00022840"/>
    </source>
</evidence>
<sequence length="425" mass="46305">MPSFQTSPGTRDILPPQAGRWRALNAVFAGVVESAGFECVIPPMFEDLGVFLRLGDATDVVTKEMYDFEDKGGRRVALRPEHTAGICRSFAQHRPTTPWKVWYSGSNFRYEKAQAGRYRQFDQVGIEVLGSTDALLDVEVISLGWRFFQELGMSSVLLMVNSLGDLADRERYIDALRAYFVTHSESLSAESRATLERNPLRVLDSKRPQDKSVIAGAPTINDFLSDEAREHFSLVCRGLDQLSIPYAVNTGLVRGLDYYQRTVFEFVSTALDSAQTAVGGGGRYDGLVEDLGGPATPGVGFAMGVDRTLLACDAEGVFLAGSTPLDAFIIDVTDGFAALRIADHLRAAGFRVDRAFDGRSMKAQMKVADRSGAQVAIIIGSDEAAAHSCTLRDLGTSEQRLVLEADLVENLSALVGSRTPRRTTS</sequence>
<dbReference type="GO" id="GO:0006427">
    <property type="term" value="P:histidyl-tRNA aminoacylation"/>
    <property type="evidence" value="ECO:0007669"/>
    <property type="project" value="InterPro"/>
</dbReference>
<dbReference type="InterPro" id="IPR004154">
    <property type="entry name" value="Anticodon-bd"/>
</dbReference>